<protein>
    <submittedName>
        <fullName evidence="1">Carbon storage regulator</fullName>
    </submittedName>
</protein>
<organism evidence="1 2">
    <name type="scientific">Lentibacillus salinarum</name>
    <dbReference type="NCBI Taxonomy" id="446820"/>
    <lineage>
        <taxon>Bacteria</taxon>
        <taxon>Bacillati</taxon>
        <taxon>Bacillota</taxon>
        <taxon>Bacilli</taxon>
        <taxon>Bacillales</taxon>
        <taxon>Bacillaceae</taxon>
        <taxon>Lentibacillus</taxon>
    </lineage>
</organism>
<accession>A0ABW3ZRY7</accession>
<dbReference type="Gene3D" id="2.60.40.4380">
    <property type="entry name" value="Translational regulator CsrA"/>
    <property type="match status" value="1"/>
</dbReference>
<sequence>MKFHFITDEHGRKIEVEVIKAEGNGNNALKLRITAPQAFNIARGEIYGNNS</sequence>
<dbReference type="InterPro" id="IPR036107">
    <property type="entry name" value="CsrA_sf"/>
</dbReference>
<dbReference type="RefSeq" id="WP_382397992.1">
    <property type="nucleotide sequence ID" value="NZ_JBHTNH010000004.1"/>
</dbReference>
<dbReference type="EMBL" id="JBHTNH010000004">
    <property type="protein sequence ID" value="MFD1360923.1"/>
    <property type="molecule type" value="Genomic_DNA"/>
</dbReference>
<reference evidence="2" key="1">
    <citation type="journal article" date="2019" name="Int. J. Syst. Evol. Microbiol.">
        <title>The Global Catalogue of Microorganisms (GCM) 10K type strain sequencing project: providing services to taxonomists for standard genome sequencing and annotation.</title>
        <authorList>
            <consortium name="The Broad Institute Genomics Platform"/>
            <consortium name="The Broad Institute Genome Sequencing Center for Infectious Disease"/>
            <person name="Wu L."/>
            <person name="Ma J."/>
        </authorList>
    </citation>
    <scope>NUCLEOTIDE SEQUENCE [LARGE SCALE GENOMIC DNA]</scope>
    <source>
        <strain evidence="2">CCUG 54822</strain>
    </source>
</reference>
<evidence type="ECO:0000313" key="2">
    <source>
        <dbReference type="Proteomes" id="UP001597178"/>
    </source>
</evidence>
<gene>
    <name evidence="1" type="ORF">ACFQ4A_04440</name>
</gene>
<name>A0ABW3ZRY7_9BACI</name>
<proteinExistence type="predicted"/>
<dbReference type="Proteomes" id="UP001597178">
    <property type="component" value="Unassembled WGS sequence"/>
</dbReference>
<comment type="caution">
    <text evidence="1">The sequence shown here is derived from an EMBL/GenBank/DDBJ whole genome shotgun (WGS) entry which is preliminary data.</text>
</comment>
<keyword evidence="2" id="KW-1185">Reference proteome</keyword>
<evidence type="ECO:0000313" key="1">
    <source>
        <dbReference type="EMBL" id="MFD1360923.1"/>
    </source>
</evidence>